<dbReference type="PANTHER" id="PTHR47424">
    <property type="entry name" value="REGULATORY PROTEIN GAL4"/>
    <property type="match status" value="1"/>
</dbReference>
<dbReference type="InterPro" id="IPR036864">
    <property type="entry name" value="Zn2-C6_fun-type_DNA-bd_sf"/>
</dbReference>
<dbReference type="PROSITE" id="PS00463">
    <property type="entry name" value="ZN2_CY6_FUNGAL_1"/>
    <property type="match status" value="1"/>
</dbReference>
<dbReference type="CDD" id="cd00067">
    <property type="entry name" value="GAL4"/>
    <property type="match status" value="1"/>
</dbReference>
<feature type="region of interest" description="Disordered" evidence="6">
    <location>
        <begin position="95"/>
        <end position="117"/>
    </location>
</feature>
<dbReference type="EMBL" id="BN001305">
    <property type="protein sequence ID" value="CBF80560.1"/>
    <property type="molecule type" value="Genomic_DNA"/>
</dbReference>
<proteinExistence type="predicted"/>
<accession>C8VEF1</accession>
<dbReference type="HOGENOM" id="CLU_016509_1_0_1"/>
<protein>
    <submittedName>
        <fullName evidence="8">Zn(II)2Cys6 transcription factor (Eurofung)</fullName>
    </submittedName>
</protein>
<dbReference type="GO" id="GO:0045944">
    <property type="term" value="P:positive regulation of transcription by RNA polymerase II"/>
    <property type="evidence" value="ECO:0000318"/>
    <property type="project" value="GO_Central"/>
</dbReference>
<dbReference type="GO" id="GO:0008270">
    <property type="term" value="F:zinc ion binding"/>
    <property type="evidence" value="ECO:0007669"/>
    <property type="project" value="InterPro"/>
</dbReference>
<dbReference type="PROSITE" id="PS50048">
    <property type="entry name" value="ZN2_CY6_FUNGAL_2"/>
    <property type="match status" value="1"/>
</dbReference>
<evidence type="ECO:0000259" key="7">
    <source>
        <dbReference type="PROSITE" id="PS50048"/>
    </source>
</evidence>
<dbReference type="OrthoDB" id="2283488at2759"/>
<dbReference type="InParanoid" id="C8VEF1"/>
<dbReference type="KEGG" id="ani:ANIA_08441"/>
<evidence type="ECO:0000313" key="9">
    <source>
        <dbReference type="Proteomes" id="UP000000560"/>
    </source>
</evidence>
<dbReference type="SUPFAM" id="SSF57701">
    <property type="entry name" value="Zn2/Cys6 DNA-binding domain"/>
    <property type="match status" value="1"/>
</dbReference>
<keyword evidence="1" id="KW-0479">Metal-binding</keyword>
<dbReference type="Pfam" id="PF04082">
    <property type="entry name" value="Fungal_trans"/>
    <property type="match status" value="1"/>
</dbReference>
<reference evidence="9" key="1">
    <citation type="journal article" date="2005" name="Nature">
        <title>Sequencing of Aspergillus nidulans and comparative analysis with A. fumigatus and A. oryzae.</title>
        <authorList>
            <person name="Galagan J.E."/>
            <person name="Calvo S.E."/>
            <person name="Cuomo C."/>
            <person name="Ma L.J."/>
            <person name="Wortman J.R."/>
            <person name="Batzoglou S."/>
            <person name="Lee S.I."/>
            <person name="Basturkmen M."/>
            <person name="Spevak C.C."/>
            <person name="Clutterbuck J."/>
            <person name="Kapitonov V."/>
            <person name="Jurka J."/>
            <person name="Scazzocchio C."/>
            <person name="Farman M."/>
            <person name="Butler J."/>
            <person name="Purcell S."/>
            <person name="Harris S."/>
            <person name="Braus G.H."/>
            <person name="Draht O."/>
            <person name="Busch S."/>
            <person name="D'Enfert C."/>
            <person name="Bouchier C."/>
            <person name="Goldman G.H."/>
            <person name="Bell-Pedersen D."/>
            <person name="Griffiths-Jones S."/>
            <person name="Doonan J.H."/>
            <person name="Yu J."/>
            <person name="Vienken K."/>
            <person name="Pain A."/>
            <person name="Freitag M."/>
            <person name="Selker E.U."/>
            <person name="Archer D.B."/>
            <person name="Penalva M.A."/>
            <person name="Oakley B.R."/>
            <person name="Momany M."/>
            <person name="Tanaka T."/>
            <person name="Kumagai T."/>
            <person name="Asai K."/>
            <person name="Machida M."/>
            <person name="Nierman W.C."/>
            <person name="Denning D.W."/>
            <person name="Caddick M."/>
            <person name="Hynes M."/>
            <person name="Paoletti M."/>
            <person name="Fischer R."/>
            <person name="Miller B."/>
            <person name="Dyer P."/>
            <person name="Sachs M.S."/>
            <person name="Osmani S.A."/>
            <person name="Birren B.W."/>
        </authorList>
    </citation>
    <scope>NUCLEOTIDE SEQUENCE [LARGE SCALE GENOMIC DNA]</scope>
    <source>
        <strain evidence="9">FGSC A4 / ATCC 38163 / CBS 112.46 / NRRL 194 / M139</strain>
    </source>
</reference>
<evidence type="ECO:0000256" key="2">
    <source>
        <dbReference type="ARBA" id="ARBA00023015"/>
    </source>
</evidence>
<dbReference type="Proteomes" id="UP000000560">
    <property type="component" value="Chromosome V"/>
</dbReference>
<evidence type="ECO:0000256" key="4">
    <source>
        <dbReference type="ARBA" id="ARBA00023163"/>
    </source>
</evidence>
<organism evidence="8 9">
    <name type="scientific">Emericella nidulans (strain FGSC A4 / ATCC 38163 / CBS 112.46 / NRRL 194 / M139)</name>
    <name type="common">Aspergillus nidulans</name>
    <dbReference type="NCBI Taxonomy" id="227321"/>
    <lineage>
        <taxon>Eukaryota</taxon>
        <taxon>Fungi</taxon>
        <taxon>Dikarya</taxon>
        <taxon>Ascomycota</taxon>
        <taxon>Pezizomycotina</taxon>
        <taxon>Eurotiomycetes</taxon>
        <taxon>Eurotiomycetidae</taxon>
        <taxon>Eurotiales</taxon>
        <taxon>Aspergillaceae</taxon>
        <taxon>Aspergillus</taxon>
        <taxon>Aspergillus subgen. Nidulantes</taxon>
    </lineage>
</organism>
<sequence length="749" mass="84500">MESNSVFAGLNRPGSQQWPQRRRKRAQVARACGGCRIRHIKCDNRIPCSNCTMSGNDCSNSDASTSFTLSQAHQEIAALRRKVIQLEAELESRSGDLSHQAELTTPTSSISSTARVQTNHEYPKQLGYWGGVQFSPARSTSSRPIWLGPSSLYSYAQRLSAFLSLTLHQEHSVDQLIPISASDNKLLDRPSADPKESMARRLCPSASEHPPKSVYLTPIQEDYFISYFWQTYHVSLFPILDEAQFKRHYQSLWIAGGRERRDSPLVDIIVAMCMQYHISTLPLESQSFLVDDKSALVAGRWYYWRGQTLLTYELESPSLSTLQCHLLCAVYLCGRSFHNMLDIAVSNAVRTAYTLGLHVDPPSSMPGPEQELRRRLWWAVYVMDSKTGMKLGRPFNLNNTHAMPALPSDTFEAATMGGSGSAFNPINEDTTWLSFNLQQTKLYMTIRAAHNAFYNKDFHLQDGQTIWDDPRALQEGAGVLAQFAPSLQTWCNNVPNALRLLRQGNSMPFSTDPGSALFTLEQFAPPWLQRQRVLLELSYHHLCIHLYRPLISFKYCPCPGSLIEELTLRCVAHAVSLTKITHQVLQETSILDGWHEAFYFQWNAAMTLIGAIMVSPFSSVACDIKSALALAVAVFENFGARMPVAANAMKIIRCLLRKVENLEHGQDLNRDQNEYENYSEETLWEDLSGLPRDQGHSSSGFWAPLTEDENGSRGRSELELLDLVGDIDFWNSIDKLWPETNLDYCFGAR</sequence>
<dbReference type="SMART" id="SM00066">
    <property type="entry name" value="GAL4"/>
    <property type="match status" value="1"/>
</dbReference>
<keyword evidence="2" id="KW-0805">Transcription regulation</keyword>
<evidence type="ECO:0000313" key="8">
    <source>
        <dbReference type="EMBL" id="CBF80560.1"/>
    </source>
</evidence>
<keyword evidence="9" id="KW-1185">Reference proteome</keyword>
<dbReference type="SMART" id="SM00906">
    <property type="entry name" value="Fungal_trans"/>
    <property type="match status" value="1"/>
</dbReference>
<gene>
    <name evidence="8" type="ORF">ANIA_08441</name>
</gene>
<keyword evidence="4" id="KW-0804">Transcription</keyword>
<dbReference type="VEuPathDB" id="FungiDB:AN8441"/>
<dbReference type="GO" id="GO:0005634">
    <property type="term" value="C:nucleus"/>
    <property type="evidence" value="ECO:0000318"/>
    <property type="project" value="GO_Central"/>
</dbReference>
<evidence type="ECO:0000256" key="1">
    <source>
        <dbReference type="ARBA" id="ARBA00022723"/>
    </source>
</evidence>
<evidence type="ECO:0000256" key="3">
    <source>
        <dbReference type="ARBA" id="ARBA00023125"/>
    </source>
</evidence>
<dbReference type="eggNOG" id="ENOG502SIGA">
    <property type="taxonomic scope" value="Eukaryota"/>
</dbReference>
<dbReference type="GO" id="GO:0043565">
    <property type="term" value="F:sequence-specific DNA binding"/>
    <property type="evidence" value="ECO:0000318"/>
    <property type="project" value="GO_Central"/>
</dbReference>
<dbReference type="GO" id="GO:0000981">
    <property type="term" value="F:DNA-binding transcription factor activity, RNA polymerase II-specific"/>
    <property type="evidence" value="ECO:0000318"/>
    <property type="project" value="GO_Central"/>
</dbReference>
<dbReference type="RefSeq" id="XP_681710.2">
    <property type="nucleotide sequence ID" value="XM_676618.2"/>
</dbReference>
<dbReference type="InterPro" id="IPR051127">
    <property type="entry name" value="Fungal_SecMet_Regulators"/>
</dbReference>
<dbReference type="OMA" id="LTVICHQ"/>
<dbReference type="Gene3D" id="4.10.240.10">
    <property type="entry name" value="Zn(2)-C6 fungal-type DNA-binding domain"/>
    <property type="match status" value="1"/>
</dbReference>
<dbReference type="STRING" id="227321.C8VEF1"/>
<feature type="domain" description="Zn(2)-C6 fungal-type" evidence="7">
    <location>
        <begin position="31"/>
        <end position="60"/>
    </location>
</feature>
<keyword evidence="5" id="KW-0539">Nucleus</keyword>
<name>C8VEF1_EMENI</name>
<dbReference type="PANTHER" id="PTHR47424:SF12">
    <property type="entry name" value="TRANSCRIPTION FACTOR ASQA"/>
    <property type="match status" value="1"/>
</dbReference>
<reference evidence="9" key="2">
    <citation type="journal article" date="2009" name="Fungal Genet. Biol.">
        <title>The 2008 update of the Aspergillus nidulans genome annotation: a community effort.</title>
        <authorList>
            <person name="Wortman J.R."/>
            <person name="Gilsenan J.M."/>
            <person name="Joardar V."/>
            <person name="Deegan J."/>
            <person name="Clutterbuck J."/>
            <person name="Andersen M.R."/>
            <person name="Archer D."/>
            <person name="Bencina M."/>
            <person name="Braus G."/>
            <person name="Coutinho P."/>
            <person name="von Dohren H."/>
            <person name="Doonan J."/>
            <person name="Driessen A.J."/>
            <person name="Durek P."/>
            <person name="Espeso E."/>
            <person name="Fekete E."/>
            <person name="Flipphi M."/>
            <person name="Estrada C.G."/>
            <person name="Geysens S."/>
            <person name="Goldman G."/>
            <person name="de Groot P.W."/>
            <person name="Hansen K."/>
            <person name="Harris S.D."/>
            <person name="Heinekamp T."/>
            <person name="Helmstaedt K."/>
            <person name="Henrissat B."/>
            <person name="Hofmann G."/>
            <person name="Homan T."/>
            <person name="Horio T."/>
            <person name="Horiuchi H."/>
            <person name="James S."/>
            <person name="Jones M."/>
            <person name="Karaffa L."/>
            <person name="Karanyi Z."/>
            <person name="Kato M."/>
            <person name="Keller N."/>
            <person name="Kelly D.E."/>
            <person name="Kiel J.A."/>
            <person name="Kim J.M."/>
            <person name="van der Klei I.J."/>
            <person name="Klis F.M."/>
            <person name="Kovalchuk A."/>
            <person name="Krasevec N."/>
            <person name="Kubicek C.P."/>
            <person name="Liu B."/>
            <person name="Maccabe A."/>
            <person name="Meyer V."/>
            <person name="Mirabito P."/>
            <person name="Miskei M."/>
            <person name="Mos M."/>
            <person name="Mullins J."/>
            <person name="Nelson D.R."/>
            <person name="Nielsen J."/>
            <person name="Oakley B.R."/>
            <person name="Osmani S.A."/>
            <person name="Pakula T."/>
            <person name="Paszewski A."/>
            <person name="Paulsen I."/>
            <person name="Pilsyk S."/>
            <person name="Pocsi I."/>
            <person name="Punt P.J."/>
            <person name="Ram A.F."/>
            <person name="Ren Q."/>
            <person name="Robellet X."/>
            <person name="Robson G."/>
            <person name="Seiboth B."/>
            <person name="van Solingen P."/>
            <person name="Specht T."/>
            <person name="Sun J."/>
            <person name="Taheri-Talesh N."/>
            <person name="Takeshita N."/>
            <person name="Ussery D."/>
            <person name="vanKuyk P.A."/>
            <person name="Visser H."/>
            <person name="van de Vondervoort P.J."/>
            <person name="de Vries R.P."/>
            <person name="Walton J."/>
            <person name="Xiang X."/>
            <person name="Xiong Y."/>
            <person name="Zeng A.P."/>
            <person name="Brandt B.W."/>
            <person name="Cornell M.J."/>
            <person name="van den Hondel C.A."/>
            <person name="Visser J."/>
            <person name="Oliver S.G."/>
            <person name="Turner G."/>
        </authorList>
    </citation>
    <scope>GENOME REANNOTATION</scope>
    <source>
        <strain evidence="9">FGSC A4 / ATCC 38163 / CBS 112.46 / NRRL 194 / M139</strain>
    </source>
</reference>
<dbReference type="GO" id="GO:0006351">
    <property type="term" value="P:DNA-templated transcription"/>
    <property type="evidence" value="ECO:0007669"/>
    <property type="project" value="InterPro"/>
</dbReference>
<dbReference type="AlphaFoldDB" id="C8VEF1"/>
<evidence type="ECO:0000256" key="5">
    <source>
        <dbReference type="ARBA" id="ARBA00023242"/>
    </source>
</evidence>
<dbReference type="FunCoup" id="C8VEF1">
    <property type="interactions" value="1229"/>
</dbReference>
<feature type="region of interest" description="Disordered" evidence="6">
    <location>
        <begin position="1"/>
        <end position="22"/>
    </location>
</feature>
<evidence type="ECO:0000256" key="6">
    <source>
        <dbReference type="SAM" id="MobiDB-lite"/>
    </source>
</evidence>
<dbReference type="InterPro" id="IPR001138">
    <property type="entry name" value="Zn2Cys6_DnaBD"/>
</dbReference>
<dbReference type="InterPro" id="IPR007219">
    <property type="entry name" value="XnlR_reg_dom"/>
</dbReference>
<dbReference type="Pfam" id="PF00172">
    <property type="entry name" value="Zn_clus"/>
    <property type="match status" value="1"/>
</dbReference>
<keyword evidence="3" id="KW-0238">DNA-binding</keyword>
<dbReference type="GeneID" id="2868668"/>
<dbReference type="CDD" id="cd12148">
    <property type="entry name" value="fungal_TF_MHR"/>
    <property type="match status" value="1"/>
</dbReference>
<feature type="compositionally biased region" description="Polar residues" evidence="6">
    <location>
        <begin position="97"/>
        <end position="117"/>
    </location>
</feature>